<dbReference type="Ensembl" id="ENSCCRT00000104487.2">
    <property type="protein sequence ID" value="ENSCCRP00000096278.2"/>
    <property type="gene ID" value="ENSCCRG00000057630.1"/>
</dbReference>
<feature type="region of interest" description="Disordered" evidence="1">
    <location>
        <begin position="1"/>
        <end position="32"/>
    </location>
</feature>
<feature type="compositionally biased region" description="Pro residues" evidence="1">
    <location>
        <begin position="425"/>
        <end position="436"/>
    </location>
</feature>
<dbReference type="AlphaFoldDB" id="A0A8C1I4C4"/>
<proteinExistence type="predicted"/>
<dbReference type="Proteomes" id="UP001108240">
    <property type="component" value="Unplaced"/>
</dbReference>
<feature type="compositionally biased region" description="Basic and acidic residues" evidence="1">
    <location>
        <begin position="506"/>
        <end position="518"/>
    </location>
</feature>
<dbReference type="GeneTree" id="ENSGT00940000166278"/>
<protein>
    <recommendedName>
        <fullName evidence="2">DDE-1 domain-containing protein</fullName>
    </recommendedName>
</protein>
<dbReference type="Gene3D" id="3.30.420.10">
    <property type="entry name" value="Ribonuclease H-like superfamily/Ribonuclease H"/>
    <property type="match status" value="1"/>
</dbReference>
<dbReference type="GO" id="GO:0003677">
    <property type="term" value="F:DNA binding"/>
    <property type="evidence" value="ECO:0007669"/>
    <property type="project" value="TreeGrafter"/>
</dbReference>
<reference evidence="3" key="1">
    <citation type="submission" date="2025-08" db="UniProtKB">
        <authorList>
            <consortium name="Ensembl"/>
        </authorList>
    </citation>
    <scope>IDENTIFICATION</scope>
</reference>
<dbReference type="InterPro" id="IPR050863">
    <property type="entry name" value="CenT-Element_Derived"/>
</dbReference>
<dbReference type="OMA" id="EIMPFPK"/>
<evidence type="ECO:0000313" key="4">
    <source>
        <dbReference type="Proteomes" id="UP001108240"/>
    </source>
</evidence>
<dbReference type="InterPro" id="IPR004875">
    <property type="entry name" value="DDE_SF_endonuclease_dom"/>
</dbReference>
<feature type="domain" description="DDE-1" evidence="2">
    <location>
        <begin position="219"/>
        <end position="384"/>
    </location>
</feature>
<dbReference type="PANTHER" id="PTHR19303">
    <property type="entry name" value="TRANSPOSON"/>
    <property type="match status" value="1"/>
</dbReference>
<feature type="region of interest" description="Disordered" evidence="1">
    <location>
        <begin position="401"/>
        <end position="578"/>
    </location>
</feature>
<name>A0A8C1I4C4_CYPCA</name>
<accession>A0A8C1I4C4</accession>
<dbReference type="GO" id="GO:0005634">
    <property type="term" value="C:nucleus"/>
    <property type="evidence" value="ECO:0007669"/>
    <property type="project" value="TreeGrafter"/>
</dbReference>
<sequence>MPRQYTRKTTWGKTPLEEMESAATEVKEGKKSIRAAARDRNIDKSSLLRFIKKKEKGNVKSVAWGAVAEAKRIFTDEMEEELAKHLKQLAEQFHGLHPVKCRQLAFEYAEKNNIPVPANWKKTQCAGEDWFGSFLARRHLSVRTPEATSLGRATAFNTTTVGEFFDNLAVVMDRHTFPPHMIYNVDETGVFTVQKPQQVVTEKGKKQVGSVTSAERGELVTVVCAVNAAGNATPPMFIFPRVKFKDCFMIGAPPGAKGTSTRTGWMNEDTWAEFLDHLIQHTNCTPDHPMLLILDNLKAHISLKAVEIAKSNGIVLLTLPPHTSHRMQPLDVTVYGPFKTQYSRALDGWMRSNPGKTVSIYQIAGLVNEAFMSAVTPRNITSGFRSTGIFPYNRDTFPDKAFAPSMVSDRPNPELQPATANDPDGPSPADEPPADAPPAADNSLTDANPSTAHGPHGCASPADSDVPCVPSQPGYVSPREILPLPKCPPRTQTKRKRVKTAILTDTPEKQAIEKAYKERQKKLAGKKQNSKEKGKPKKKATKKKIIVSSSEESDVPVPIDNVSDEESSEDERSDPGNTDLSVGDFVIVNFATKLRSVRYIGMVEKVEDDEILAQFLKRIQGNTKEWERPTFAIKENDVGHVPKSDVVKKLPQPKRPGGTTRREQLLIFPCNLQGWNVE</sequence>
<dbReference type="Pfam" id="PF03184">
    <property type="entry name" value="DDE_1"/>
    <property type="match status" value="1"/>
</dbReference>
<evidence type="ECO:0000256" key="1">
    <source>
        <dbReference type="SAM" id="MobiDB-lite"/>
    </source>
</evidence>
<reference evidence="3" key="2">
    <citation type="submission" date="2025-09" db="UniProtKB">
        <authorList>
            <consortium name="Ensembl"/>
        </authorList>
    </citation>
    <scope>IDENTIFICATION</scope>
</reference>
<feature type="compositionally biased region" description="Polar residues" evidence="1">
    <location>
        <begin position="442"/>
        <end position="451"/>
    </location>
</feature>
<evidence type="ECO:0000259" key="2">
    <source>
        <dbReference type="Pfam" id="PF03184"/>
    </source>
</evidence>
<organism evidence="3 4">
    <name type="scientific">Cyprinus carpio carpio</name>
    <dbReference type="NCBI Taxonomy" id="630221"/>
    <lineage>
        <taxon>Eukaryota</taxon>
        <taxon>Metazoa</taxon>
        <taxon>Chordata</taxon>
        <taxon>Craniata</taxon>
        <taxon>Vertebrata</taxon>
        <taxon>Euteleostomi</taxon>
        <taxon>Actinopterygii</taxon>
        <taxon>Neopterygii</taxon>
        <taxon>Teleostei</taxon>
        <taxon>Ostariophysi</taxon>
        <taxon>Cypriniformes</taxon>
        <taxon>Cyprinidae</taxon>
        <taxon>Cyprininae</taxon>
        <taxon>Cyprinus</taxon>
    </lineage>
</organism>
<feature type="compositionally biased region" description="Basic residues" evidence="1">
    <location>
        <begin position="534"/>
        <end position="545"/>
    </location>
</feature>
<feature type="compositionally biased region" description="Low complexity" evidence="1">
    <location>
        <begin position="546"/>
        <end position="559"/>
    </location>
</feature>
<dbReference type="PANTHER" id="PTHR19303:SF71">
    <property type="entry name" value="ZINC FINGER PHD-TYPE DOMAIN-CONTAINING PROTEIN"/>
    <property type="match status" value="1"/>
</dbReference>
<keyword evidence="4" id="KW-1185">Reference proteome</keyword>
<evidence type="ECO:0000313" key="3">
    <source>
        <dbReference type="Ensembl" id="ENSCCRP00000096278.2"/>
    </source>
</evidence>
<feature type="compositionally biased region" description="Acidic residues" evidence="1">
    <location>
        <begin position="562"/>
        <end position="572"/>
    </location>
</feature>
<dbReference type="InterPro" id="IPR036397">
    <property type="entry name" value="RNaseH_sf"/>
</dbReference>